<dbReference type="InterPro" id="IPR010982">
    <property type="entry name" value="Lambda_DNA-bd_dom_sf"/>
</dbReference>
<dbReference type="InterPro" id="IPR050807">
    <property type="entry name" value="TransReg_Diox_bact_type"/>
</dbReference>
<dbReference type="GO" id="GO:0005829">
    <property type="term" value="C:cytosol"/>
    <property type="evidence" value="ECO:0007669"/>
    <property type="project" value="TreeGrafter"/>
</dbReference>
<accession>C5CV79</accession>
<dbReference type="InterPro" id="IPR001387">
    <property type="entry name" value="Cro/C1-type_HTH"/>
</dbReference>
<dbReference type="GO" id="GO:0003677">
    <property type="term" value="F:DNA binding"/>
    <property type="evidence" value="ECO:0007669"/>
    <property type="project" value="UniProtKB-KW"/>
</dbReference>
<dbReference type="HOGENOM" id="CLU_066192_29_4_4"/>
<dbReference type="SUPFAM" id="SSF47413">
    <property type="entry name" value="lambda repressor-like DNA-binding domains"/>
    <property type="match status" value="1"/>
</dbReference>
<evidence type="ECO:0000256" key="1">
    <source>
        <dbReference type="ARBA" id="ARBA00023125"/>
    </source>
</evidence>
<dbReference type="KEGG" id="vap:Vapar_1878"/>
<dbReference type="STRING" id="543728.Vapar_1878"/>
<organism evidence="3">
    <name type="scientific">Variovorax paradoxus (strain S110)</name>
    <dbReference type="NCBI Taxonomy" id="543728"/>
    <lineage>
        <taxon>Bacteria</taxon>
        <taxon>Pseudomonadati</taxon>
        <taxon>Pseudomonadota</taxon>
        <taxon>Betaproteobacteria</taxon>
        <taxon>Burkholderiales</taxon>
        <taxon>Comamonadaceae</taxon>
        <taxon>Variovorax</taxon>
    </lineage>
</organism>
<name>C5CV79_VARPS</name>
<dbReference type="PROSITE" id="PS50943">
    <property type="entry name" value="HTH_CROC1"/>
    <property type="match status" value="1"/>
</dbReference>
<dbReference type="Gene3D" id="1.10.260.40">
    <property type="entry name" value="lambda repressor-like DNA-binding domains"/>
    <property type="match status" value="1"/>
</dbReference>
<evidence type="ECO:0000313" key="3">
    <source>
        <dbReference type="EMBL" id="ACS18528.1"/>
    </source>
</evidence>
<sequence length="70" mass="7905">MISLSVRFGKRLRELRKERDLSQEEFAAHCGLDRTYVSGMERGVRNPSLAVIETLAGALGIRVEELFRGL</sequence>
<dbReference type="SMART" id="SM00530">
    <property type="entry name" value="HTH_XRE"/>
    <property type="match status" value="1"/>
</dbReference>
<evidence type="ECO:0000259" key="2">
    <source>
        <dbReference type="PROSITE" id="PS50943"/>
    </source>
</evidence>
<reference evidence="3" key="1">
    <citation type="submission" date="2009-06" db="EMBL/GenBank/DDBJ databases">
        <title>Complete sequence of chromosome 1 of Variovorax paradoxus S110.</title>
        <authorList>
            <consortium name="US DOE Joint Genome Institute"/>
            <person name="Lucas S."/>
            <person name="Copeland A."/>
            <person name="Lapidus A."/>
            <person name="Glavina del Rio T."/>
            <person name="Tice H."/>
            <person name="Bruce D."/>
            <person name="Goodwin L."/>
            <person name="Pitluck S."/>
            <person name="Chertkov O."/>
            <person name="Brettin T."/>
            <person name="Detter J.C."/>
            <person name="Han C."/>
            <person name="Larimer F."/>
            <person name="Land M."/>
            <person name="Hauser L."/>
            <person name="Kyrpides N."/>
            <person name="Ovchinnikova G."/>
            <person name="Orwin P."/>
            <person name="Leadbetter J.R."/>
            <person name="Spain J.C."/>
            <person name="Han J.I."/>
        </authorList>
    </citation>
    <scope>NUCLEOTIDE SEQUENCE</scope>
    <source>
        <strain evidence="3">S110</strain>
    </source>
</reference>
<dbReference type="PANTHER" id="PTHR46797">
    <property type="entry name" value="HTH-TYPE TRANSCRIPTIONAL REGULATOR"/>
    <property type="match status" value="1"/>
</dbReference>
<feature type="domain" description="HTH cro/C1-type" evidence="2">
    <location>
        <begin position="12"/>
        <end position="66"/>
    </location>
</feature>
<dbReference type="AlphaFoldDB" id="C5CV79"/>
<protein>
    <submittedName>
        <fullName evidence="3">Transcriptional regulator, XRE family</fullName>
    </submittedName>
</protein>
<proteinExistence type="predicted"/>
<dbReference type="CDD" id="cd00093">
    <property type="entry name" value="HTH_XRE"/>
    <property type="match status" value="1"/>
</dbReference>
<gene>
    <name evidence="3" type="ordered locus">Vapar_1878</name>
</gene>
<dbReference type="GO" id="GO:0003700">
    <property type="term" value="F:DNA-binding transcription factor activity"/>
    <property type="evidence" value="ECO:0007669"/>
    <property type="project" value="TreeGrafter"/>
</dbReference>
<dbReference type="PANTHER" id="PTHR46797:SF1">
    <property type="entry name" value="METHYLPHOSPHONATE SYNTHASE"/>
    <property type="match status" value="1"/>
</dbReference>
<dbReference type="eggNOG" id="COG1813">
    <property type="taxonomic scope" value="Bacteria"/>
</dbReference>
<dbReference type="EMBL" id="CP001635">
    <property type="protein sequence ID" value="ACS18528.1"/>
    <property type="molecule type" value="Genomic_DNA"/>
</dbReference>
<dbReference type="Pfam" id="PF01381">
    <property type="entry name" value="HTH_3"/>
    <property type="match status" value="1"/>
</dbReference>
<keyword evidence="1" id="KW-0238">DNA-binding</keyword>